<evidence type="ECO:0008006" key="15">
    <source>
        <dbReference type="Google" id="ProtNLM"/>
    </source>
</evidence>
<dbReference type="CDD" id="cd18595">
    <property type="entry name" value="ABC_6TM_MRP1_2_3_6_D1_like"/>
    <property type="match status" value="1"/>
</dbReference>
<evidence type="ECO:0000256" key="3">
    <source>
        <dbReference type="ARBA" id="ARBA00022692"/>
    </source>
</evidence>
<feature type="transmembrane region" description="Helical" evidence="10">
    <location>
        <begin position="944"/>
        <end position="968"/>
    </location>
</feature>
<proteinExistence type="predicted"/>
<feature type="transmembrane region" description="Helical" evidence="10">
    <location>
        <begin position="1175"/>
        <end position="1193"/>
    </location>
</feature>
<feature type="transmembrane region" description="Helical" evidence="10">
    <location>
        <begin position="215"/>
        <end position="236"/>
    </location>
</feature>
<dbReference type="InterPro" id="IPR003439">
    <property type="entry name" value="ABC_transporter-like_ATP-bd"/>
</dbReference>
<dbReference type="CDD" id="cd18603">
    <property type="entry name" value="ABC_6TM_MRP1_2_3_6_D2_like"/>
    <property type="match status" value="1"/>
</dbReference>
<evidence type="ECO:0000256" key="6">
    <source>
        <dbReference type="ARBA" id="ARBA00022840"/>
    </source>
</evidence>
<organism evidence="13 14">
    <name type="scientific">Porites lobata</name>
    <dbReference type="NCBI Taxonomy" id="104759"/>
    <lineage>
        <taxon>Eukaryota</taxon>
        <taxon>Metazoa</taxon>
        <taxon>Cnidaria</taxon>
        <taxon>Anthozoa</taxon>
        <taxon>Hexacorallia</taxon>
        <taxon>Scleractinia</taxon>
        <taxon>Fungiina</taxon>
        <taxon>Poritidae</taxon>
        <taxon>Porites</taxon>
    </lineage>
</organism>
<evidence type="ECO:0000256" key="4">
    <source>
        <dbReference type="ARBA" id="ARBA00022737"/>
    </source>
</evidence>
<feature type="region of interest" description="Disordered" evidence="9">
    <location>
        <begin position="1"/>
        <end position="25"/>
    </location>
</feature>
<keyword evidence="2" id="KW-0813">Transport</keyword>
<dbReference type="Gene3D" id="3.40.50.300">
    <property type="entry name" value="P-loop containing nucleotide triphosphate hydrolases"/>
    <property type="match status" value="2"/>
</dbReference>
<dbReference type="SUPFAM" id="SSF90123">
    <property type="entry name" value="ABC transporter transmembrane region"/>
    <property type="match status" value="2"/>
</dbReference>
<accession>A0ABN8RER3</accession>
<sequence length="1503" mass="169338">MSDLSPADREETSLGHLNLGQDTSDDVGLELPVIEMNKNQLDSGHGNEDQNAEDWWNHVQTVVINEENANCPDDINRKNSTGFSIQGLPRKRKESPYNRLKPEVAIKKIPCPAEKANFLSKLTFWWFTRFVLTGYKRTLSDADLWDLGDSFQASNVVTRAKGSWKQEQTKCFKQGDILSSGYPTFTPEVMTKEGDPTKVEFSGTQRKPNKKTPSLVRALTKVFWLNIVLAALFKIANDIVQFVQPLLLDLVIEYVEEKNHKVESWKGFFFAVAMFVTAIVQSFMLQYYFHYCYLLGMKVKTALLGLIYEKALLLNNASRRQSSAGEMVNLMSVDTQRIMDLATYVNMLWSSPLQIIVAIYLLSVSMGMSILAGVGVLVLMIPVNLIVTRQSRVQQVNQLIEKDSRILIMNEVLSGIKVLKLYAWEESFLSRIIHIRNNELRYLRNASCFNAVIEFTFTCAPFLVSFATFGVYILTGNELTASKAFLAMSLFNIIRFPFTILPFAVISFVQALVSIKRITEFLNLEEVNSESVQKTMPSEKKGLAIHVKNGLFSWDKDEMPILEYINLDIPVAFLVAVVGPVGSGKSSLLSAFLGETEKLEGVAAMEGSVAYVSQQVWMQNSTLRNNITFGKPFNSRMYQKVIDSCALEADLEILPGGDMTEIGERGINLSGGQRQRISLARAVYSNADIYLFDDPLSAVDSQVGKHIFDHVIGPRGTLRNKTRVLVTHNISFLPQVDRIIVLKGGTISEEGTYKELLSSDGEFADFVNLFTARQQQQEQGDLTNCSASTKPVLSFHKGIFSICRYADKGLDRHRSRTTLEPTPQMEFTDGGYGLRLWCSQNTADNNHVQRMRKISDIRGVSPRMRSDTVFSTMSFLEIESMEFIKRARAESLLSVITSDNGNVDFCASSQRYDTLADMMTTKEEAEIGGVKLTVFWRYFKSMSVCLFGAFFLCLLFAECWSVAARMWLAHWSSTSTEANSTSQQPHELGIYGGLGLSQAVFVLLACFMQAFGSVMASRSLHNGLLTNILHSPMTFFESNPLGRIINRFSKDMEMVDDLVPRTLITFLRSILELSAVLFIISYVTPLFLSVILPLGILYTFIQRMFMQTARQLRRMESVKRSPIYSHFFETLNGVSTIRAYSQEQRFIQENFAKVDENQMAYYPYCISDRWLQLRLEFIGSCVILFAALFAVISRDKIDSGMAGLSIVYALQITVNLNSMVRRRSQLESSIVSVERVKEYSETPTEAAWIIPDIRPPNDWPQSGSIVFQDFDLKYRQGCPLVLKNVNCIIHPGEKIGIVGRTGAGKSTLTQALFRILERAGGKIVIDQLDITTIGLHDLRQRLTIIPQDPVLFSGTLRLNLDPFSRHTDEELWQAIEASHLKELASETENGLQFPIIEGGDNLSVGQRQLVCLARALLRKGKILVLDEATSAVDMETDELIQQTIRREFADRTVFTIAHRLNTIMDYTRIMVLDKGFVVEFDTPINLLAQKGIFYSMAQEAGIA</sequence>
<evidence type="ECO:0000256" key="8">
    <source>
        <dbReference type="ARBA" id="ARBA00023136"/>
    </source>
</evidence>
<dbReference type="InterPro" id="IPR017871">
    <property type="entry name" value="ABC_transporter-like_CS"/>
</dbReference>
<dbReference type="Gene3D" id="1.20.1560.10">
    <property type="entry name" value="ABC transporter type 1, transmembrane domain"/>
    <property type="match status" value="2"/>
</dbReference>
<evidence type="ECO:0000256" key="10">
    <source>
        <dbReference type="SAM" id="Phobius"/>
    </source>
</evidence>
<dbReference type="Pfam" id="PF00664">
    <property type="entry name" value="ABC_membrane"/>
    <property type="match status" value="2"/>
</dbReference>
<dbReference type="Pfam" id="PF00005">
    <property type="entry name" value="ABC_tran"/>
    <property type="match status" value="2"/>
</dbReference>
<evidence type="ECO:0000313" key="14">
    <source>
        <dbReference type="Proteomes" id="UP001159405"/>
    </source>
</evidence>
<dbReference type="CDD" id="cd03250">
    <property type="entry name" value="ABCC_MRP_domain1"/>
    <property type="match status" value="1"/>
</dbReference>
<feature type="transmembrane region" description="Helical" evidence="10">
    <location>
        <begin position="493"/>
        <end position="513"/>
    </location>
</feature>
<keyword evidence="4" id="KW-0677">Repeat</keyword>
<feature type="transmembrane region" description="Helical" evidence="10">
    <location>
        <begin position="1086"/>
        <end position="1105"/>
    </location>
</feature>
<reference evidence="13 14" key="1">
    <citation type="submission" date="2022-05" db="EMBL/GenBank/DDBJ databases">
        <authorList>
            <consortium name="Genoscope - CEA"/>
            <person name="William W."/>
        </authorList>
    </citation>
    <scope>NUCLEOTIDE SEQUENCE [LARGE SCALE GENOMIC DNA]</scope>
</reference>
<feature type="domain" description="ABC transmembrane type-1" evidence="12">
    <location>
        <begin position="228"/>
        <end position="510"/>
    </location>
</feature>
<feature type="transmembrane region" description="Helical" evidence="10">
    <location>
        <begin position="368"/>
        <end position="387"/>
    </location>
</feature>
<keyword evidence="5" id="KW-0547">Nucleotide-binding</keyword>
<dbReference type="PANTHER" id="PTHR24223:SF443">
    <property type="entry name" value="MULTIDRUG-RESISTANCE LIKE PROTEIN 1, ISOFORM I"/>
    <property type="match status" value="1"/>
</dbReference>
<feature type="compositionally biased region" description="Basic and acidic residues" evidence="9">
    <location>
        <begin position="1"/>
        <end position="13"/>
    </location>
</feature>
<dbReference type="PANTHER" id="PTHR24223">
    <property type="entry name" value="ATP-BINDING CASSETTE SUB-FAMILY C"/>
    <property type="match status" value="1"/>
</dbReference>
<dbReference type="PROSITE" id="PS00211">
    <property type="entry name" value="ABC_TRANSPORTER_1"/>
    <property type="match status" value="2"/>
</dbReference>
<feature type="transmembrane region" description="Helical" evidence="10">
    <location>
        <begin position="268"/>
        <end position="289"/>
    </location>
</feature>
<evidence type="ECO:0000256" key="7">
    <source>
        <dbReference type="ARBA" id="ARBA00022989"/>
    </source>
</evidence>
<dbReference type="Proteomes" id="UP001159405">
    <property type="component" value="Unassembled WGS sequence"/>
</dbReference>
<keyword evidence="8 10" id="KW-0472">Membrane</keyword>
<dbReference type="CDD" id="cd03244">
    <property type="entry name" value="ABCC_MRP_domain2"/>
    <property type="match status" value="1"/>
</dbReference>
<dbReference type="EMBL" id="CALNXK010000231">
    <property type="protein sequence ID" value="CAH3177890.1"/>
    <property type="molecule type" value="Genomic_DNA"/>
</dbReference>
<dbReference type="PROSITE" id="PS50929">
    <property type="entry name" value="ABC_TM1F"/>
    <property type="match status" value="2"/>
</dbReference>
<evidence type="ECO:0000259" key="11">
    <source>
        <dbReference type="PROSITE" id="PS50893"/>
    </source>
</evidence>
<evidence type="ECO:0000256" key="2">
    <source>
        <dbReference type="ARBA" id="ARBA00022448"/>
    </source>
</evidence>
<keyword evidence="7 10" id="KW-1133">Transmembrane helix</keyword>
<gene>
    <name evidence="13" type="ORF">PLOB_00019884</name>
</gene>
<evidence type="ECO:0000256" key="5">
    <source>
        <dbReference type="ARBA" id="ARBA00022741"/>
    </source>
</evidence>
<keyword evidence="14" id="KW-1185">Reference proteome</keyword>
<dbReference type="PROSITE" id="PS50893">
    <property type="entry name" value="ABC_TRANSPORTER_2"/>
    <property type="match status" value="2"/>
</dbReference>
<dbReference type="SMART" id="SM00382">
    <property type="entry name" value="AAA"/>
    <property type="match status" value="2"/>
</dbReference>
<dbReference type="InterPro" id="IPR027417">
    <property type="entry name" value="P-loop_NTPase"/>
</dbReference>
<feature type="domain" description="ABC transporter" evidence="11">
    <location>
        <begin position="1267"/>
        <end position="1499"/>
    </location>
</feature>
<feature type="domain" description="ABC transporter" evidence="11">
    <location>
        <begin position="545"/>
        <end position="769"/>
    </location>
</feature>
<feature type="domain" description="ABC transmembrane type-1" evidence="12">
    <location>
        <begin position="967"/>
        <end position="1228"/>
    </location>
</feature>
<comment type="subcellular location">
    <subcellularLocation>
        <location evidence="1">Vacuole membrane</location>
        <topology evidence="1">Multi-pass membrane protein</topology>
    </subcellularLocation>
</comment>
<feature type="transmembrane region" description="Helical" evidence="10">
    <location>
        <begin position="341"/>
        <end position="362"/>
    </location>
</feature>
<dbReference type="InterPro" id="IPR050173">
    <property type="entry name" value="ABC_transporter_C-like"/>
</dbReference>
<keyword evidence="3 10" id="KW-0812">Transmembrane</keyword>
<dbReference type="SUPFAM" id="SSF52540">
    <property type="entry name" value="P-loop containing nucleoside triphosphate hydrolases"/>
    <property type="match status" value="2"/>
</dbReference>
<dbReference type="InterPro" id="IPR011527">
    <property type="entry name" value="ABC1_TM_dom"/>
</dbReference>
<evidence type="ECO:0000256" key="1">
    <source>
        <dbReference type="ARBA" id="ARBA00004128"/>
    </source>
</evidence>
<evidence type="ECO:0000256" key="9">
    <source>
        <dbReference type="SAM" id="MobiDB-lite"/>
    </source>
</evidence>
<comment type="caution">
    <text evidence="13">The sequence shown here is derived from an EMBL/GenBank/DDBJ whole genome shotgun (WGS) entry which is preliminary data.</text>
</comment>
<feature type="transmembrane region" description="Helical" evidence="10">
    <location>
        <begin position="451"/>
        <end position="473"/>
    </location>
</feature>
<keyword evidence="6" id="KW-0067">ATP-binding</keyword>
<evidence type="ECO:0000259" key="12">
    <source>
        <dbReference type="PROSITE" id="PS50929"/>
    </source>
</evidence>
<dbReference type="InterPro" id="IPR003593">
    <property type="entry name" value="AAA+_ATPase"/>
</dbReference>
<name>A0ABN8RER3_9CNID</name>
<dbReference type="InterPro" id="IPR036640">
    <property type="entry name" value="ABC1_TM_sf"/>
</dbReference>
<feature type="transmembrane region" description="Helical" evidence="10">
    <location>
        <begin position="988"/>
        <end position="1011"/>
    </location>
</feature>
<evidence type="ECO:0000313" key="13">
    <source>
        <dbReference type="EMBL" id="CAH3177890.1"/>
    </source>
</evidence>
<protein>
    <recommendedName>
        <fullName evidence="15">Multidrug resistance-associated protein 1</fullName>
    </recommendedName>
</protein>